<keyword evidence="1" id="KW-0812">Transmembrane</keyword>
<accession>A0ABS1U9C5</accession>
<dbReference type="EMBL" id="JAETWB010000024">
    <property type="protein sequence ID" value="MBL6081287.1"/>
    <property type="molecule type" value="Genomic_DNA"/>
</dbReference>
<evidence type="ECO:0000259" key="2">
    <source>
        <dbReference type="Pfam" id="PF00487"/>
    </source>
</evidence>
<proteinExistence type="predicted"/>
<keyword evidence="4" id="KW-1185">Reference proteome</keyword>
<protein>
    <submittedName>
        <fullName evidence="3">Fatty acid desaturase</fullName>
    </submittedName>
</protein>
<gene>
    <name evidence="3" type="ORF">JMJ56_25150</name>
</gene>
<name>A0ABS1U9C5_9PROT</name>
<sequence>MQAPAPSAMMHLSARSDARGLRQLAIHLSLLLGAGLLVALLPGWWKVPAVLLLGIAQAALFAPLHETVHHTAFANRRLNAAVGWLASAPGLFNWHFYQQFHLAHHRHTQDPVKDPELAPPPPTRLPGFVVKMLAIPYWRARLRNLWDGLRGDLSAYSFINPATAPRIIRSMRAMVAALAGLALLSALLFGWEAPLLFWVLPQLVGQPLLRLYLFTEHTGCSMDRNGLTNTRTMLTTRPMRLLMWNMPFHAEHHLYPFIPFHRLGEAHAALRGRLAHLHPGYARWHAEHWRTLRA</sequence>
<dbReference type="Pfam" id="PF00487">
    <property type="entry name" value="FA_desaturase"/>
    <property type="match status" value="1"/>
</dbReference>
<feature type="domain" description="Fatty acid desaturase" evidence="2">
    <location>
        <begin position="42"/>
        <end position="281"/>
    </location>
</feature>
<dbReference type="PANTHER" id="PTHR12879:SF8">
    <property type="entry name" value="SPHINGOLIPID DELTA(4)-DESATURASE DES1"/>
    <property type="match status" value="1"/>
</dbReference>
<keyword evidence="1" id="KW-1133">Transmembrane helix</keyword>
<evidence type="ECO:0000313" key="4">
    <source>
        <dbReference type="Proteomes" id="UP000660885"/>
    </source>
</evidence>
<feature type="transmembrane region" description="Helical" evidence="1">
    <location>
        <begin position="175"/>
        <end position="200"/>
    </location>
</feature>
<comment type="caution">
    <text evidence="3">The sequence shown here is derived from an EMBL/GenBank/DDBJ whole genome shotgun (WGS) entry which is preliminary data.</text>
</comment>
<evidence type="ECO:0000256" key="1">
    <source>
        <dbReference type="SAM" id="Phobius"/>
    </source>
</evidence>
<dbReference type="PANTHER" id="PTHR12879">
    <property type="entry name" value="SPHINGOLIPID DELTA 4 DESATURASE/C-4 HYDROXYLASE PROTEIN DES2"/>
    <property type="match status" value="1"/>
</dbReference>
<dbReference type="RefSeq" id="WP_202834507.1">
    <property type="nucleotide sequence ID" value="NZ_JAETWB010000024.1"/>
</dbReference>
<evidence type="ECO:0000313" key="3">
    <source>
        <dbReference type="EMBL" id="MBL6081287.1"/>
    </source>
</evidence>
<dbReference type="InterPro" id="IPR005804">
    <property type="entry name" value="FA_desaturase_dom"/>
</dbReference>
<organism evidence="3 4">
    <name type="scientific">Belnapia arida</name>
    <dbReference type="NCBI Taxonomy" id="2804533"/>
    <lineage>
        <taxon>Bacteria</taxon>
        <taxon>Pseudomonadati</taxon>
        <taxon>Pseudomonadota</taxon>
        <taxon>Alphaproteobacteria</taxon>
        <taxon>Acetobacterales</taxon>
        <taxon>Roseomonadaceae</taxon>
        <taxon>Belnapia</taxon>
    </lineage>
</organism>
<feature type="transmembrane region" description="Helical" evidence="1">
    <location>
        <begin position="21"/>
        <end position="41"/>
    </location>
</feature>
<dbReference type="Proteomes" id="UP000660885">
    <property type="component" value="Unassembled WGS sequence"/>
</dbReference>
<reference evidence="3 4" key="1">
    <citation type="submission" date="2021-01" db="EMBL/GenBank/DDBJ databases">
        <title>Belnapia mucosa sp. nov. and Belnapia arida sp. nov., isolated from the Tabernas Desert (Almeria, Spain).</title>
        <authorList>
            <person name="Molina-Menor E."/>
            <person name="Vidal-Verdu A."/>
            <person name="Calonge A."/>
            <person name="Satari L."/>
            <person name="Pereto J."/>
            <person name="Porcar M."/>
        </authorList>
    </citation>
    <scope>NUCLEOTIDE SEQUENCE [LARGE SCALE GENOMIC DNA]</scope>
    <source>
        <strain evidence="3 4">T18</strain>
    </source>
</reference>
<keyword evidence="1" id="KW-0472">Membrane</keyword>